<evidence type="ECO:0000313" key="4">
    <source>
        <dbReference type="Proteomes" id="UP000188268"/>
    </source>
</evidence>
<organism evidence="3 4">
    <name type="scientific">Corchorus capsularis</name>
    <name type="common">Jute</name>
    <dbReference type="NCBI Taxonomy" id="210143"/>
    <lineage>
        <taxon>Eukaryota</taxon>
        <taxon>Viridiplantae</taxon>
        <taxon>Streptophyta</taxon>
        <taxon>Embryophyta</taxon>
        <taxon>Tracheophyta</taxon>
        <taxon>Spermatophyta</taxon>
        <taxon>Magnoliopsida</taxon>
        <taxon>eudicotyledons</taxon>
        <taxon>Gunneridae</taxon>
        <taxon>Pentapetalae</taxon>
        <taxon>rosids</taxon>
        <taxon>malvids</taxon>
        <taxon>Malvales</taxon>
        <taxon>Malvaceae</taxon>
        <taxon>Grewioideae</taxon>
        <taxon>Apeibeae</taxon>
        <taxon>Corchorus</taxon>
    </lineage>
</organism>
<accession>A0A1R3JV15</accession>
<keyword evidence="2" id="KW-1133">Transmembrane helix</keyword>
<protein>
    <submittedName>
        <fullName evidence="3">Uncharacterized protein</fullName>
    </submittedName>
</protein>
<keyword evidence="2" id="KW-0812">Transmembrane</keyword>
<comment type="caution">
    <text evidence="3">The sequence shown here is derived from an EMBL/GenBank/DDBJ whole genome shotgun (WGS) entry which is preliminary data.</text>
</comment>
<feature type="transmembrane region" description="Helical" evidence="2">
    <location>
        <begin position="64"/>
        <end position="83"/>
    </location>
</feature>
<feature type="transmembrane region" description="Helical" evidence="2">
    <location>
        <begin position="34"/>
        <end position="58"/>
    </location>
</feature>
<keyword evidence="4" id="KW-1185">Reference proteome</keyword>
<reference evidence="3 4" key="1">
    <citation type="submission" date="2013-09" db="EMBL/GenBank/DDBJ databases">
        <title>Corchorus capsularis genome sequencing.</title>
        <authorList>
            <person name="Alam M."/>
            <person name="Haque M.S."/>
            <person name="Islam M.S."/>
            <person name="Emdad E.M."/>
            <person name="Islam M.M."/>
            <person name="Ahmed B."/>
            <person name="Halim A."/>
            <person name="Hossen Q.M.M."/>
            <person name="Hossain M.Z."/>
            <person name="Ahmed R."/>
            <person name="Khan M.M."/>
            <person name="Islam R."/>
            <person name="Rashid M.M."/>
            <person name="Khan S.A."/>
            <person name="Rahman M.S."/>
            <person name="Alam M."/>
        </authorList>
    </citation>
    <scope>NUCLEOTIDE SEQUENCE [LARGE SCALE GENOMIC DNA]</scope>
    <source>
        <strain evidence="4">cv. CVL-1</strain>
        <tissue evidence="3">Whole seedling</tissue>
    </source>
</reference>
<name>A0A1R3JV15_COCAP</name>
<dbReference type="EMBL" id="AWWV01007026">
    <property type="protein sequence ID" value="OMO98719.1"/>
    <property type="molecule type" value="Genomic_DNA"/>
</dbReference>
<dbReference type="Proteomes" id="UP000188268">
    <property type="component" value="Unassembled WGS sequence"/>
</dbReference>
<evidence type="ECO:0000256" key="2">
    <source>
        <dbReference type="SAM" id="Phobius"/>
    </source>
</evidence>
<evidence type="ECO:0000256" key="1">
    <source>
        <dbReference type="SAM" id="MobiDB-lite"/>
    </source>
</evidence>
<dbReference type="Gramene" id="OMO98719">
    <property type="protein sequence ID" value="OMO98719"/>
    <property type="gene ID" value="CCACVL1_04089"/>
</dbReference>
<proteinExistence type="predicted"/>
<dbReference type="AlphaFoldDB" id="A0A1R3JV15"/>
<sequence>MQVTATSSQKDKIRESASEIVGSKKKVKQKQGKAFSSSLLSLFFLSNPSSSLFLSLAFCISSPFHLYSILYLPIPLTATVSMAKGQNSTEKKKCSHNDVKICELEKAEDEDEENRGKNESSNDTDDDDDDGMKTSVKPRIALIATPVNSQVNPLK</sequence>
<feature type="region of interest" description="Disordered" evidence="1">
    <location>
        <begin position="104"/>
        <end position="141"/>
    </location>
</feature>
<gene>
    <name evidence="3" type="ORF">CCACVL1_04089</name>
</gene>
<evidence type="ECO:0000313" key="3">
    <source>
        <dbReference type="EMBL" id="OMO98719.1"/>
    </source>
</evidence>
<keyword evidence="2" id="KW-0472">Membrane</keyword>